<evidence type="ECO:0000259" key="4">
    <source>
        <dbReference type="SMART" id="SM00922"/>
    </source>
</evidence>
<proteinExistence type="inferred from homology"/>
<reference evidence="6" key="1">
    <citation type="submission" date="2017-12" db="EMBL/GenBank/DDBJ databases">
        <title>Draft genome sequence of Telmatospirillum siberiense 26-4b1T, an acidotolerant peatland alphaproteobacterium potentially involved in sulfur cycling.</title>
        <authorList>
            <person name="Hausmann B."/>
            <person name="Pjevac P."/>
            <person name="Schreck K."/>
            <person name="Herbold C.W."/>
            <person name="Daims H."/>
            <person name="Wagner M."/>
            <person name="Pester M."/>
            <person name="Loy A."/>
        </authorList>
    </citation>
    <scope>NUCLEOTIDE SEQUENCE [LARGE SCALE GENOMIC DNA]</scope>
    <source>
        <strain evidence="6">26-4b1</strain>
    </source>
</reference>
<dbReference type="Proteomes" id="UP000233293">
    <property type="component" value="Unassembled WGS sequence"/>
</dbReference>
<dbReference type="Pfam" id="PF13378">
    <property type="entry name" value="MR_MLE_C"/>
    <property type="match status" value="1"/>
</dbReference>
<dbReference type="SMART" id="SM00922">
    <property type="entry name" value="MR_MLE"/>
    <property type="match status" value="1"/>
</dbReference>
<dbReference type="SFLD" id="SFLDF00009">
    <property type="entry name" value="o-succinylbenzoate_synthase"/>
    <property type="match status" value="1"/>
</dbReference>
<dbReference type="InterPro" id="IPR018110">
    <property type="entry name" value="Mandel_Rmase/mucon_lact_enz_CS"/>
</dbReference>
<name>A0A2N3PMH5_9PROT</name>
<dbReference type="Gene3D" id="3.30.390.10">
    <property type="entry name" value="Enolase-like, N-terminal domain"/>
    <property type="match status" value="1"/>
</dbReference>
<dbReference type="InterPro" id="IPR013342">
    <property type="entry name" value="Mandelate_racemase_C"/>
</dbReference>
<dbReference type="OrthoDB" id="9802699at2"/>
<dbReference type="EMBL" id="PIUM01000050">
    <property type="protein sequence ID" value="PKU21594.1"/>
    <property type="molecule type" value="Genomic_DNA"/>
</dbReference>
<organism evidence="5 6">
    <name type="scientific">Telmatospirillum siberiense</name>
    <dbReference type="NCBI Taxonomy" id="382514"/>
    <lineage>
        <taxon>Bacteria</taxon>
        <taxon>Pseudomonadati</taxon>
        <taxon>Pseudomonadota</taxon>
        <taxon>Alphaproteobacteria</taxon>
        <taxon>Rhodospirillales</taxon>
        <taxon>Rhodospirillaceae</taxon>
        <taxon>Telmatospirillum</taxon>
    </lineage>
</organism>
<dbReference type="Pfam" id="PF02746">
    <property type="entry name" value="MR_MLE_N"/>
    <property type="match status" value="1"/>
</dbReference>
<dbReference type="SUPFAM" id="SSF51604">
    <property type="entry name" value="Enolase C-terminal domain-like"/>
    <property type="match status" value="1"/>
</dbReference>
<gene>
    <name evidence="5" type="ORF">CWS72_25910</name>
</gene>
<dbReference type="PANTHER" id="PTHR48073:SF2">
    <property type="entry name" value="O-SUCCINYLBENZOATE SYNTHASE"/>
    <property type="match status" value="1"/>
</dbReference>
<dbReference type="InterPro" id="IPR013341">
    <property type="entry name" value="Mandelate_racemase_N_dom"/>
</dbReference>
<dbReference type="Gene3D" id="3.20.20.120">
    <property type="entry name" value="Enolase-like C-terminal domain"/>
    <property type="match status" value="1"/>
</dbReference>
<dbReference type="SUPFAM" id="SSF54826">
    <property type="entry name" value="Enolase N-terminal domain-like"/>
    <property type="match status" value="1"/>
</dbReference>
<accession>A0A2N3PMH5</accession>
<dbReference type="AlphaFoldDB" id="A0A2N3PMH5"/>
<dbReference type="InterPro" id="IPR029065">
    <property type="entry name" value="Enolase_C-like"/>
</dbReference>
<dbReference type="GO" id="GO:0006518">
    <property type="term" value="P:peptide metabolic process"/>
    <property type="evidence" value="ECO:0007669"/>
    <property type="project" value="UniProtKB-ARBA"/>
</dbReference>
<evidence type="ECO:0000256" key="2">
    <source>
        <dbReference type="ARBA" id="ARBA00022723"/>
    </source>
</evidence>
<evidence type="ECO:0000256" key="3">
    <source>
        <dbReference type="ARBA" id="ARBA00023235"/>
    </source>
</evidence>
<comment type="caution">
    <text evidence="5">The sequence shown here is derived from an EMBL/GenBank/DDBJ whole genome shotgun (WGS) entry which is preliminary data.</text>
</comment>
<dbReference type="RefSeq" id="WP_101253561.1">
    <property type="nucleotide sequence ID" value="NZ_PIUM01000050.1"/>
</dbReference>
<dbReference type="GO" id="GO:0016854">
    <property type="term" value="F:racemase and epimerase activity"/>
    <property type="evidence" value="ECO:0007669"/>
    <property type="project" value="UniProtKB-ARBA"/>
</dbReference>
<sequence>MSRIVTARVVPYDLPLKRPWRMSGAEVRSRRGWLVVVETAGGLRGFGDYVLPPTQGEPAGEEDALRRLAQGRVGLDLALSCEDLTVIAPAGWAVECALLDAMARERNLPLCRLFDAEAPTRVAVNAVAEADGVTSAAGRGYRVIKMKVGKADPSEEATMLTALDLPAGIRLRLDANRAWSWDDASHFLDRIAGLPVESLEEPLREPTMAGLAALQRRTTIDLALDESLPSLGPLRVIEEAPVRRLVLKPAGLGGLRASYALASAAKAAGMTCVVTSALDSAVGVAAAAHLAAAVDGSGLAHGLATAEWLAADVAQAHSVRGGWMDLGGRGLGVTPEI</sequence>
<evidence type="ECO:0000313" key="6">
    <source>
        <dbReference type="Proteomes" id="UP000233293"/>
    </source>
</evidence>
<dbReference type="SFLD" id="SFLDG00180">
    <property type="entry name" value="muconate_cycloisomerase"/>
    <property type="match status" value="1"/>
</dbReference>
<dbReference type="GO" id="GO:0009063">
    <property type="term" value="P:amino acid catabolic process"/>
    <property type="evidence" value="ECO:0007669"/>
    <property type="project" value="InterPro"/>
</dbReference>
<dbReference type="GO" id="GO:0000287">
    <property type="term" value="F:magnesium ion binding"/>
    <property type="evidence" value="ECO:0007669"/>
    <property type="project" value="UniProtKB-ARBA"/>
</dbReference>
<dbReference type="PANTHER" id="PTHR48073">
    <property type="entry name" value="O-SUCCINYLBENZOATE SYNTHASE-RELATED"/>
    <property type="match status" value="1"/>
</dbReference>
<dbReference type="InterPro" id="IPR036849">
    <property type="entry name" value="Enolase-like_C_sf"/>
</dbReference>
<keyword evidence="3" id="KW-0413">Isomerase</keyword>
<keyword evidence="6" id="KW-1185">Reference proteome</keyword>
<dbReference type="InterPro" id="IPR029017">
    <property type="entry name" value="Enolase-like_N"/>
</dbReference>
<dbReference type="SFLD" id="SFLDS00001">
    <property type="entry name" value="Enolase"/>
    <property type="match status" value="1"/>
</dbReference>
<protein>
    <submittedName>
        <fullName evidence="5">O-succinylbenzoate synthase</fullName>
    </submittedName>
</protein>
<comment type="similarity">
    <text evidence="1">Belongs to the mandelate racemase/muconate lactonizing enzyme family.</text>
</comment>
<keyword evidence="2" id="KW-0479">Metal-binding</keyword>
<dbReference type="PROSITE" id="PS00909">
    <property type="entry name" value="MR_MLE_2"/>
    <property type="match status" value="1"/>
</dbReference>
<evidence type="ECO:0000256" key="1">
    <source>
        <dbReference type="ARBA" id="ARBA00008031"/>
    </source>
</evidence>
<feature type="domain" description="Mandelate racemase/muconate lactonizing enzyme C-terminal" evidence="4">
    <location>
        <begin position="126"/>
        <end position="221"/>
    </location>
</feature>
<evidence type="ECO:0000313" key="5">
    <source>
        <dbReference type="EMBL" id="PKU21594.1"/>
    </source>
</evidence>